<dbReference type="Proteomes" id="UP000515135">
    <property type="component" value="Unplaced"/>
</dbReference>
<feature type="region of interest" description="Disordered" evidence="1">
    <location>
        <begin position="46"/>
        <end position="128"/>
    </location>
</feature>
<feature type="transmembrane region" description="Helical" evidence="2">
    <location>
        <begin position="198"/>
        <end position="226"/>
    </location>
</feature>
<dbReference type="OrthoDB" id="10033353at2759"/>
<dbReference type="RefSeq" id="XP_019648025.1">
    <property type="nucleotide sequence ID" value="XM_019792466.1"/>
</dbReference>
<feature type="chain" id="PRO_5027639904" evidence="3">
    <location>
        <begin position="34"/>
        <end position="271"/>
    </location>
</feature>
<keyword evidence="2" id="KW-1133">Transmembrane helix</keyword>
<reference evidence="5" key="1">
    <citation type="submission" date="2025-08" db="UniProtKB">
        <authorList>
            <consortium name="RefSeq"/>
        </authorList>
    </citation>
    <scope>IDENTIFICATION</scope>
    <source>
        <tissue evidence="5">Gonad</tissue>
    </source>
</reference>
<evidence type="ECO:0000256" key="2">
    <source>
        <dbReference type="SAM" id="Phobius"/>
    </source>
</evidence>
<dbReference type="KEGG" id="bbel:109488274"/>
<protein>
    <submittedName>
        <fullName evidence="5">Y' element ATP-dependent helicase YEL077C-like</fullName>
    </submittedName>
</protein>
<keyword evidence="2" id="KW-0472">Membrane</keyword>
<keyword evidence="4" id="KW-1185">Reference proteome</keyword>
<evidence type="ECO:0000256" key="3">
    <source>
        <dbReference type="SAM" id="SignalP"/>
    </source>
</evidence>
<feature type="region of interest" description="Disordered" evidence="1">
    <location>
        <begin position="236"/>
        <end position="271"/>
    </location>
</feature>
<feature type="signal peptide" evidence="3">
    <location>
        <begin position="1"/>
        <end position="33"/>
    </location>
</feature>
<keyword evidence="2" id="KW-0812">Transmembrane</keyword>
<feature type="compositionally biased region" description="Basic and acidic residues" evidence="1">
    <location>
        <begin position="237"/>
        <end position="271"/>
    </location>
</feature>
<dbReference type="AlphaFoldDB" id="A0A6P5A460"/>
<name>A0A6P5A460_BRABE</name>
<proteinExistence type="predicted"/>
<accession>A0A6P5A460</accession>
<gene>
    <name evidence="5" type="primary">LOC109488274</name>
</gene>
<evidence type="ECO:0000256" key="1">
    <source>
        <dbReference type="SAM" id="MobiDB-lite"/>
    </source>
</evidence>
<keyword evidence="3" id="KW-0732">Signal</keyword>
<evidence type="ECO:0000313" key="4">
    <source>
        <dbReference type="Proteomes" id="UP000515135"/>
    </source>
</evidence>
<evidence type="ECO:0000313" key="5">
    <source>
        <dbReference type="RefSeq" id="XP_019648025.1"/>
    </source>
</evidence>
<organism evidence="4 5">
    <name type="scientific">Branchiostoma belcheri</name>
    <name type="common">Amphioxus</name>
    <dbReference type="NCBI Taxonomy" id="7741"/>
    <lineage>
        <taxon>Eukaryota</taxon>
        <taxon>Metazoa</taxon>
        <taxon>Chordata</taxon>
        <taxon>Cephalochordata</taxon>
        <taxon>Leptocardii</taxon>
        <taxon>Amphioxiformes</taxon>
        <taxon>Branchiostomatidae</taxon>
        <taxon>Branchiostoma</taxon>
    </lineage>
</organism>
<dbReference type="GeneID" id="109488274"/>
<sequence>MDGLATRERDFRRCLALMVLLQYVLTITPPADAQVTRTVTATPASPGNFTASSALPGNVTASSTLPGNGNATSNRPDNINATQSQRLGNFTTTNLRSISLPSNVTNSTTMNPGNNTDIATTSSLPSNDTNATTVNPTMFSNNTNLTTVQSALPGNNTNLTTVTPLLGNGTSMTSLFPHVNATNGTAGSDALPPLQWDWSVIGVIVACSVLGFLQLLLLGLCCFLWVRKRKSSALKIGSKESLRPRDESDKDARRKSIMKSTKDGSRDKRYV</sequence>